<accession>A0ACB6S0H1</accession>
<organism evidence="1 2">
    <name type="scientific">Macroventuria anomochaeta</name>
    <dbReference type="NCBI Taxonomy" id="301207"/>
    <lineage>
        <taxon>Eukaryota</taxon>
        <taxon>Fungi</taxon>
        <taxon>Dikarya</taxon>
        <taxon>Ascomycota</taxon>
        <taxon>Pezizomycotina</taxon>
        <taxon>Dothideomycetes</taxon>
        <taxon>Pleosporomycetidae</taxon>
        <taxon>Pleosporales</taxon>
        <taxon>Pleosporineae</taxon>
        <taxon>Didymellaceae</taxon>
        <taxon>Macroventuria</taxon>
    </lineage>
</organism>
<gene>
    <name evidence="1" type="ORF">BU25DRAFT_411602</name>
</gene>
<sequence>MSGNFYTLECPLRLPADSAESTLPAPVPLRSCVLNPWERLHLNISMLYAGHNGILLWLWPVVQGNNGATSIALLAEVRPLSDVADRCLILRLRNCPRVSKATISRPSAISCRLHACSESLTGFASEAVVACCARRLRRVLVSAFSLKTESRNALASRAALRATSSDHNSERLLLPSHICCGSIVMRSGIKYSLVVCLLIYETNKSSHGFMLTLHRGANLEANTDGDIDLQYSKSRSESAQSITVAKGDSGGFTRYPFQDHQAGA</sequence>
<dbReference type="EMBL" id="MU006720">
    <property type="protein sequence ID" value="KAF2626632.1"/>
    <property type="molecule type" value="Genomic_DNA"/>
</dbReference>
<evidence type="ECO:0000313" key="2">
    <source>
        <dbReference type="Proteomes" id="UP000799754"/>
    </source>
</evidence>
<keyword evidence="2" id="KW-1185">Reference proteome</keyword>
<reference evidence="1" key="1">
    <citation type="journal article" date="2020" name="Stud. Mycol.">
        <title>101 Dothideomycetes genomes: a test case for predicting lifestyles and emergence of pathogens.</title>
        <authorList>
            <person name="Haridas S."/>
            <person name="Albert R."/>
            <person name="Binder M."/>
            <person name="Bloem J."/>
            <person name="Labutti K."/>
            <person name="Salamov A."/>
            <person name="Andreopoulos B."/>
            <person name="Baker S."/>
            <person name="Barry K."/>
            <person name="Bills G."/>
            <person name="Bluhm B."/>
            <person name="Cannon C."/>
            <person name="Castanera R."/>
            <person name="Culley D."/>
            <person name="Daum C."/>
            <person name="Ezra D."/>
            <person name="Gonzalez J."/>
            <person name="Henrissat B."/>
            <person name="Kuo A."/>
            <person name="Liang C."/>
            <person name="Lipzen A."/>
            <person name="Lutzoni F."/>
            <person name="Magnuson J."/>
            <person name="Mondo S."/>
            <person name="Nolan M."/>
            <person name="Ohm R."/>
            <person name="Pangilinan J."/>
            <person name="Park H.-J."/>
            <person name="Ramirez L."/>
            <person name="Alfaro M."/>
            <person name="Sun H."/>
            <person name="Tritt A."/>
            <person name="Yoshinaga Y."/>
            <person name="Zwiers L.-H."/>
            <person name="Turgeon B."/>
            <person name="Goodwin S."/>
            <person name="Spatafora J."/>
            <person name="Crous P."/>
            <person name="Grigoriev I."/>
        </authorList>
    </citation>
    <scope>NUCLEOTIDE SEQUENCE</scope>
    <source>
        <strain evidence="1">CBS 525.71</strain>
    </source>
</reference>
<name>A0ACB6S0H1_9PLEO</name>
<dbReference type="Proteomes" id="UP000799754">
    <property type="component" value="Unassembled WGS sequence"/>
</dbReference>
<evidence type="ECO:0000313" key="1">
    <source>
        <dbReference type="EMBL" id="KAF2626632.1"/>
    </source>
</evidence>
<protein>
    <submittedName>
        <fullName evidence="1">Uncharacterized protein</fullName>
    </submittedName>
</protein>
<proteinExistence type="predicted"/>
<comment type="caution">
    <text evidence="1">The sequence shown here is derived from an EMBL/GenBank/DDBJ whole genome shotgun (WGS) entry which is preliminary data.</text>
</comment>